<comment type="caution">
    <text evidence="1">The sequence shown here is derived from an EMBL/GenBank/DDBJ whole genome shotgun (WGS) entry which is preliminary data.</text>
</comment>
<dbReference type="EMBL" id="CYSB01000025">
    <property type="protein sequence ID" value="CUH66151.1"/>
    <property type="molecule type" value="Genomic_DNA"/>
</dbReference>
<accession>A0ABP2AE37</accession>
<dbReference type="SUPFAM" id="SSF52540">
    <property type="entry name" value="P-loop containing nucleoside triphosphate hydrolases"/>
    <property type="match status" value="1"/>
</dbReference>
<dbReference type="Pfam" id="PF13481">
    <property type="entry name" value="AAA_25"/>
    <property type="match status" value="1"/>
</dbReference>
<sequence>MELAPRKSLKPPRYRTDTLDVQPTLIVLDTLADLFPGNENDRSQARQFIGLLRGLAIRGECAVLLLAHPSMSGMSSGSGSGGNTAWNNSVRARLYLDRVVMSDSGHRFEPNPDVRTLSNKKANYGRTGAELQLVYDEGVFKVQHQPTGLDALAAGQKAERVFLKLLDAFTKQGRNVSASPSSTYAPKVFAQHPDAESCTKRALTSAMETLFADNKIKVVEDGPPSKRRKYIARATV</sequence>
<keyword evidence="2" id="KW-1185">Reference proteome</keyword>
<evidence type="ECO:0000313" key="1">
    <source>
        <dbReference type="EMBL" id="CUH66151.1"/>
    </source>
</evidence>
<reference evidence="1 2" key="1">
    <citation type="submission" date="2015-09" db="EMBL/GenBank/DDBJ databases">
        <authorList>
            <person name="Rodrigo-Torres L."/>
            <person name="Arahal D.R."/>
        </authorList>
    </citation>
    <scope>NUCLEOTIDE SEQUENCE [LARGE SCALE GENOMIC DNA]</scope>
    <source>
        <strain evidence="1 2">CECT 5118</strain>
    </source>
</reference>
<name>A0ABP2AE37_9RHOB</name>
<organism evidence="1 2">
    <name type="scientific">Thalassovita autumnalis</name>
    <dbReference type="NCBI Taxonomy" id="2072972"/>
    <lineage>
        <taxon>Bacteria</taxon>
        <taxon>Pseudomonadati</taxon>
        <taxon>Pseudomonadota</taxon>
        <taxon>Alphaproteobacteria</taxon>
        <taxon>Rhodobacterales</taxon>
        <taxon>Roseobacteraceae</taxon>
        <taxon>Thalassovita</taxon>
    </lineage>
</organism>
<dbReference type="InterPro" id="IPR027417">
    <property type="entry name" value="P-loop_NTPase"/>
</dbReference>
<dbReference type="RefSeq" id="WP_082638145.1">
    <property type="nucleotide sequence ID" value="NZ_CYSB01000025.1"/>
</dbReference>
<dbReference type="Gene3D" id="3.40.50.300">
    <property type="entry name" value="P-loop containing nucleotide triphosphate hydrolases"/>
    <property type="match status" value="1"/>
</dbReference>
<protein>
    <submittedName>
        <fullName evidence="1">Uncharacterized protein</fullName>
    </submittedName>
</protein>
<evidence type="ECO:0000313" key="2">
    <source>
        <dbReference type="Proteomes" id="UP000051086"/>
    </source>
</evidence>
<proteinExistence type="predicted"/>
<gene>
    <name evidence="1" type="ORF">TL5118_01634</name>
</gene>
<dbReference type="Proteomes" id="UP000051086">
    <property type="component" value="Unassembled WGS sequence"/>
</dbReference>